<dbReference type="EMBL" id="JAGMUU010000028">
    <property type="protein sequence ID" value="KAH7120355.1"/>
    <property type="molecule type" value="Genomic_DNA"/>
</dbReference>
<organism evidence="1 2">
    <name type="scientific">Dactylonectria estremocensis</name>
    <dbReference type="NCBI Taxonomy" id="1079267"/>
    <lineage>
        <taxon>Eukaryota</taxon>
        <taxon>Fungi</taxon>
        <taxon>Dikarya</taxon>
        <taxon>Ascomycota</taxon>
        <taxon>Pezizomycotina</taxon>
        <taxon>Sordariomycetes</taxon>
        <taxon>Hypocreomycetidae</taxon>
        <taxon>Hypocreales</taxon>
        <taxon>Nectriaceae</taxon>
        <taxon>Dactylonectria</taxon>
    </lineage>
</organism>
<dbReference type="Proteomes" id="UP000717696">
    <property type="component" value="Unassembled WGS sequence"/>
</dbReference>
<dbReference type="AlphaFoldDB" id="A0A9P9DJ00"/>
<comment type="caution">
    <text evidence="1">The sequence shown here is derived from an EMBL/GenBank/DDBJ whole genome shotgun (WGS) entry which is preliminary data.</text>
</comment>
<keyword evidence="2" id="KW-1185">Reference proteome</keyword>
<name>A0A9P9DJ00_9HYPO</name>
<gene>
    <name evidence="1" type="ORF">B0J13DRAFT_532243</name>
</gene>
<sequence>MRSKVIDQSSPTSLTSSNGPWRLLDLGVSNYRGRLTAETWKAVLNAGEDLLPWTMEQTDYRQNITTLRACQQWYHGAKSAGQPPEWVKDAELTLGISSTELLAIVCMMMLEACPISPIPTVYVGSVFIFNIKQQFARYASGRASQGARILSEFPDRKLIREFCNTSTVLQKLFSERATADAQSRQELLRDYIRLYVEDSLLVILPDKPPFTLEEELQRVSPLVSVAELGDEATRVLSLALSTMTSSLGSKDFAEFRSLTNQIKVDLEDSFSRLSLEPLPK</sequence>
<evidence type="ECO:0000313" key="2">
    <source>
        <dbReference type="Proteomes" id="UP000717696"/>
    </source>
</evidence>
<proteinExistence type="predicted"/>
<reference evidence="1" key="1">
    <citation type="journal article" date="2021" name="Nat. Commun.">
        <title>Genetic determinants of endophytism in the Arabidopsis root mycobiome.</title>
        <authorList>
            <person name="Mesny F."/>
            <person name="Miyauchi S."/>
            <person name="Thiergart T."/>
            <person name="Pickel B."/>
            <person name="Atanasova L."/>
            <person name="Karlsson M."/>
            <person name="Huettel B."/>
            <person name="Barry K.W."/>
            <person name="Haridas S."/>
            <person name="Chen C."/>
            <person name="Bauer D."/>
            <person name="Andreopoulos W."/>
            <person name="Pangilinan J."/>
            <person name="LaButti K."/>
            <person name="Riley R."/>
            <person name="Lipzen A."/>
            <person name="Clum A."/>
            <person name="Drula E."/>
            <person name="Henrissat B."/>
            <person name="Kohler A."/>
            <person name="Grigoriev I.V."/>
            <person name="Martin F.M."/>
            <person name="Hacquard S."/>
        </authorList>
    </citation>
    <scope>NUCLEOTIDE SEQUENCE</scope>
    <source>
        <strain evidence="1">MPI-CAGE-AT-0021</strain>
    </source>
</reference>
<accession>A0A9P9DJ00</accession>
<evidence type="ECO:0000313" key="1">
    <source>
        <dbReference type="EMBL" id="KAH7120355.1"/>
    </source>
</evidence>
<protein>
    <submittedName>
        <fullName evidence="1">Uncharacterized protein</fullName>
    </submittedName>
</protein>